<dbReference type="Pfam" id="PF18950">
    <property type="entry name" value="DUF5694"/>
    <property type="match status" value="1"/>
</dbReference>
<reference evidence="2" key="1">
    <citation type="journal article" date="2019" name="Int. J. Syst. Evol. Microbiol.">
        <title>The Global Catalogue of Microorganisms (GCM) 10K type strain sequencing project: providing services to taxonomists for standard genome sequencing and annotation.</title>
        <authorList>
            <consortium name="The Broad Institute Genomics Platform"/>
            <consortium name="The Broad Institute Genome Sequencing Center for Infectious Disease"/>
            <person name="Wu L."/>
            <person name="Ma J."/>
        </authorList>
    </citation>
    <scope>NUCLEOTIDE SEQUENCE [LARGE SCALE GENOMIC DNA]</scope>
    <source>
        <strain evidence="2">KCTC 42423</strain>
    </source>
</reference>
<dbReference type="PROSITE" id="PS51257">
    <property type="entry name" value="PROKAR_LIPOPROTEIN"/>
    <property type="match status" value="1"/>
</dbReference>
<comment type="caution">
    <text evidence="1">The sequence shown here is derived from an EMBL/GenBank/DDBJ whole genome shotgun (WGS) entry which is preliminary data.</text>
</comment>
<dbReference type="EMBL" id="JBHULX010000003">
    <property type="protein sequence ID" value="MFD2590003.1"/>
    <property type="molecule type" value="Genomic_DNA"/>
</dbReference>
<keyword evidence="2" id="KW-1185">Reference proteome</keyword>
<name>A0ABW5N722_9FLAO</name>
<dbReference type="Proteomes" id="UP001597459">
    <property type="component" value="Unassembled WGS sequence"/>
</dbReference>
<accession>A0ABW5N722</accession>
<dbReference type="InterPro" id="IPR043749">
    <property type="entry name" value="DUF5694"/>
</dbReference>
<sequence length="298" mass="34153">MTGKLHPTVQSKKKPMKKICILIGVVTLIFSCKNEKQTITEEKTVSPISEISDKQPVIAILGTFHFANTSDYSAIVLEDGFSPKRQKEMKEIVAQLAMYRPTKILVEREPSYTDTLNLQFSKYLNNEFELPINELYQIGFRLAKKLGHKKLYGIDKHMNLGDEDLVAHLNKHGLMDSFSTTIKNASTYGKKHTAYLKEHSIGKTLITINTKEGEDFNRNLYLDHILTSSELENAPSITYVTNWYKRNIHIKHNIDRITEKKDRILVIIGAGHSAILNDFYRNSNVIQYAEITDYLTDE</sequence>
<dbReference type="RefSeq" id="WP_378255939.1">
    <property type="nucleotide sequence ID" value="NZ_JBHSJV010000001.1"/>
</dbReference>
<gene>
    <name evidence="1" type="ORF">ACFSTE_04125</name>
</gene>
<proteinExistence type="predicted"/>
<protein>
    <submittedName>
        <fullName evidence="1">DUF5694 domain-containing protein</fullName>
    </submittedName>
</protein>
<organism evidence="1 2">
    <name type="scientific">Aquimarina hainanensis</name>
    <dbReference type="NCBI Taxonomy" id="1578017"/>
    <lineage>
        <taxon>Bacteria</taxon>
        <taxon>Pseudomonadati</taxon>
        <taxon>Bacteroidota</taxon>
        <taxon>Flavobacteriia</taxon>
        <taxon>Flavobacteriales</taxon>
        <taxon>Flavobacteriaceae</taxon>
        <taxon>Aquimarina</taxon>
    </lineage>
</organism>
<evidence type="ECO:0000313" key="1">
    <source>
        <dbReference type="EMBL" id="MFD2590003.1"/>
    </source>
</evidence>
<evidence type="ECO:0000313" key="2">
    <source>
        <dbReference type="Proteomes" id="UP001597459"/>
    </source>
</evidence>